<evidence type="ECO:0000313" key="12">
    <source>
        <dbReference type="EMBL" id="OKL38979.1"/>
    </source>
</evidence>
<dbReference type="InterPro" id="IPR023009">
    <property type="entry name" value="Tyrosine_recombinase_XerC/XerD"/>
</dbReference>
<feature type="active site" evidence="9">
    <location>
        <position position="144"/>
    </location>
</feature>
<gene>
    <name evidence="9" type="primary">xerC</name>
    <name evidence="12" type="ORF">A3841_03255</name>
</gene>
<dbReference type="Gene3D" id="1.10.443.10">
    <property type="entry name" value="Intergrase catalytic core"/>
    <property type="match status" value="1"/>
</dbReference>
<feature type="active site" evidence="9">
    <location>
        <position position="238"/>
    </location>
</feature>
<comment type="similarity">
    <text evidence="9">Belongs to the 'phage' integrase family. XerC subfamily.</text>
</comment>
<dbReference type="PANTHER" id="PTHR30349">
    <property type="entry name" value="PHAGE INTEGRASE-RELATED"/>
    <property type="match status" value="1"/>
</dbReference>
<feature type="active site" evidence="9">
    <location>
        <position position="264"/>
    </location>
</feature>
<dbReference type="SUPFAM" id="SSF56349">
    <property type="entry name" value="DNA breaking-rejoining enzymes"/>
    <property type="match status" value="1"/>
</dbReference>
<dbReference type="EMBL" id="LVWA01000010">
    <property type="protein sequence ID" value="OKL38979.1"/>
    <property type="molecule type" value="Genomic_DNA"/>
</dbReference>
<dbReference type="GO" id="GO:0009037">
    <property type="term" value="F:tyrosine-based site-specific recombinase activity"/>
    <property type="evidence" value="ECO:0007669"/>
    <property type="project" value="UniProtKB-UniRule"/>
</dbReference>
<name>A0A1Q5P9R9_9BACT</name>
<keyword evidence="13" id="KW-1185">Reference proteome</keyword>
<dbReference type="InterPro" id="IPR002104">
    <property type="entry name" value="Integrase_catalytic"/>
</dbReference>
<dbReference type="InterPro" id="IPR044068">
    <property type="entry name" value="CB"/>
</dbReference>
<sequence>MDLFFKYLQYEKRYSPHTLTSYHTDLGQFSGYLSEVYQINDAAEADHTIIRSWILTLVQNNIKPRSINRKIACLRSYYRFLLAQERIKANPMLRIKAPKSGKKLPAFVQEEPFNNLLDTFTFEDNFDGQRDRLILEFLYGTGIRLAELINIEPTDIALSAKTVRVLGKGNKERIVPLNDSLLLALDAYQAEKSHFFGDNNSVKLLVTNKARPLYPKFVYRVVKKYISLITTSEHNSPHVLRHSFATHLLNKGADLNAIKDLLGHASLAATQVYTHNSIEQLKSIFEKAHPKA</sequence>
<reference evidence="12 13" key="1">
    <citation type="submission" date="2016-03" db="EMBL/GenBank/DDBJ databases">
        <title>Genome sequence of Pontibacter sp. nov., of the family cytophagaceae, isolated from marine sediment of the Yellow Sea, China.</title>
        <authorList>
            <person name="Zhang G."/>
            <person name="Zhang R."/>
        </authorList>
    </citation>
    <scope>NUCLEOTIDE SEQUENCE [LARGE SCALE GENOMIC DNA]</scope>
    <source>
        <strain evidence="12 13">S10-8</strain>
    </source>
</reference>
<feature type="active site" evidence="9">
    <location>
        <position position="241"/>
    </location>
</feature>
<keyword evidence="6 9" id="KW-0238">DNA-binding</keyword>
<dbReference type="InterPro" id="IPR010998">
    <property type="entry name" value="Integrase_recombinase_N"/>
</dbReference>
<feature type="domain" description="Tyr recombinase" evidence="10">
    <location>
        <begin position="103"/>
        <end position="286"/>
    </location>
</feature>
<dbReference type="GO" id="GO:0003677">
    <property type="term" value="F:DNA binding"/>
    <property type="evidence" value="ECO:0007669"/>
    <property type="project" value="UniProtKB-UniRule"/>
</dbReference>
<feature type="domain" description="Core-binding (CB)" evidence="11">
    <location>
        <begin position="1"/>
        <end position="82"/>
    </location>
</feature>
<evidence type="ECO:0000256" key="6">
    <source>
        <dbReference type="ARBA" id="ARBA00023125"/>
    </source>
</evidence>
<dbReference type="PROSITE" id="PS51900">
    <property type="entry name" value="CB"/>
    <property type="match status" value="1"/>
</dbReference>
<dbReference type="RefSeq" id="WP_073853676.1">
    <property type="nucleotide sequence ID" value="NZ_LVWA01000010.1"/>
</dbReference>
<evidence type="ECO:0000313" key="13">
    <source>
        <dbReference type="Proteomes" id="UP000186551"/>
    </source>
</evidence>
<dbReference type="STRING" id="1797110.A3841_03255"/>
<dbReference type="PANTHER" id="PTHR30349:SF77">
    <property type="entry name" value="TYROSINE RECOMBINASE XERC"/>
    <property type="match status" value="1"/>
</dbReference>
<comment type="caution">
    <text evidence="12">The sequence shown here is derived from an EMBL/GenBank/DDBJ whole genome shotgun (WGS) entry which is preliminary data.</text>
</comment>
<keyword evidence="5 9" id="KW-0229">DNA integration</keyword>
<evidence type="ECO:0000256" key="2">
    <source>
        <dbReference type="ARBA" id="ARBA00022490"/>
    </source>
</evidence>
<dbReference type="InterPro" id="IPR050090">
    <property type="entry name" value="Tyrosine_recombinase_XerCD"/>
</dbReference>
<dbReference type="InterPro" id="IPR013762">
    <property type="entry name" value="Integrase-like_cat_sf"/>
</dbReference>
<comment type="subcellular location">
    <subcellularLocation>
        <location evidence="1 9">Cytoplasm</location>
    </subcellularLocation>
</comment>
<dbReference type="AlphaFoldDB" id="A0A1Q5P9R9"/>
<protein>
    <recommendedName>
        <fullName evidence="9">Tyrosine recombinase XerC</fullName>
    </recommendedName>
</protein>
<dbReference type="Gene3D" id="1.10.150.130">
    <property type="match status" value="1"/>
</dbReference>
<keyword evidence="3 9" id="KW-0132">Cell division</keyword>
<evidence type="ECO:0000256" key="9">
    <source>
        <dbReference type="HAMAP-Rule" id="MF_01808"/>
    </source>
</evidence>
<dbReference type="InterPro" id="IPR011010">
    <property type="entry name" value="DNA_brk_join_enz"/>
</dbReference>
<keyword evidence="2 9" id="KW-0963">Cytoplasm</keyword>
<dbReference type="HAMAP" id="MF_01808">
    <property type="entry name" value="Recomb_XerC_XerD"/>
    <property type="match status" value="1"/>
</dbReference>
<proteinExistence type="inferred from homology"/>
<evidence type="ECO:0000256" key="4">
    <source>
        <dbReference type="ARBA" id="ARBA00022829"/>
    </source>
</evidence>
<dbReference type="Pfam" id="PF00589">
    <property type="entry name" value="Phage_integrase"/>
    <property type="match status" value="1"/>
</dbReference>
<dbReference type="PROSITE" id="PS51898">
    <property type="entry name" value="TYR_RECOMBINASE"/>
    <property type="match status" value="1"/>
</dbReference>
<comment type="subunit">
    <text evidence="9">Forms a cyclic heterotetrameric complex composed of two molecules of XerC and two molecules of XerD.</text>
</comment>
<dbReference type="InterPro" id="IPR004107">
    <property type="entry name" value="Integrase_SAM-like_N"/>
</dbReference>
<keyword evidence="4 9" id="KW-0159">Chromosome partition</keyword>
<organism evidence="12 13">
    <name type="scientific">Pontibacter flavimaris</name>
    <dbReference type="NCBI Taxonomy" id="1797110"/>
    <lineage>
        <taxon>Bacteria</taxon>
        <taxon>Pseudomonadati</taxon>
        <taxon>Bacteroidota</taxon>
        <taxon>Cytophagia</taxon>
        <taxon>Cytophagales</taxon>
        <taxon>Hymenobacteraceae</taxon>
        <taxon>Pontibacter</taxon>
    </lineage>
</organism>
<dbReference type="GO" id="GO:0006313">
    <property type="term" value="P:DNA transposition"/>
    <property type="evidence" value="ECO:0007669"/>
    <property type="project" value="UniProtKB-UniRule"/>
</dbReference>
<dbReference type="GO" id="GO:0007059">
    <property type="term" value="P:chromosome segregation"/>
    <property type="evidence" value="ECO:0007669"/>
    <property type="project" value="UniProtKB-UniRule"/>
</dbReference>
<dbReference type="Proteomes" id="UP000186551">
    <property type="component" value="Unassembled WGS sequence"/>
</dbReference>
<evidence type="ECO:0000256" key="8">
    <source>
        <dbReference type="ARBA" id="ARBA00023306"/>
    </source>
</evidence>
<dbReference type="OrthoDB" id="9801717at2"/>
<comment type="function">
    <text evidence="9">Site-specific tyrosine recombinase, which acts by catalyzing the cutting and rejoining of the recombining DNA molecules. The XerC-XerD complex is essential to convert dimers of the bacterial chromosome into monomers to permit their segregation at cell division. It also contributes to the segregational stability of plasmids.</text>
</comment>
<evidence type="ECO:0000256" key="1">
    <source>
        <dbReference type="ARBA" id="ARBA00004496"/>
    </source>
</evidence>
<dbReference type="Pfam" id="PF02899">
    <property type="entry name" value="Phage_int_SAM_1"/>
    <property type="match status" value="1"/>
</dbReference>
<evidence type="ECO:0000256" key="7">
    <source>
        <dbReference type="ARBA" id="ARBA00023172"/>
    </source>
</evidence>
<evidence type="ECO:0000256" key="5">
    <source>
        <dbReference type="ARBA" id="ARBA00022908"/>
    </source>
</evidence>
<dbReference type="GO" id="GO:0005737">
    <property type="term" value="C:cytoplasm"/>
    <property type="evidence" value="ECO:0007669"/>
    <property type="project" value="UniProtKB-SubCell"/>
</dbReference>
<feature type="active site" description="O-(3'-phospho-DNA)-tyrosine intermediate" evidence="9">
    <location>
        <position position="273"/>
    </location>
</feature>
<dbReference type="GO" id="GO:0051301">
    <property type="term" value="P:cell division"/>
    <property type="evidence" value="ECO:0007669"/>
    <property type="project" value="UniProtKB-KW"/>
</dbReference>
<evidence type="ECO:0000259" key="11">
    <source>
        <dbReference type="PROSITE" id="PS51900"/>
    </source>
</evidence>
<keyword evidence="7 9" id="KW-0233">DNA recombination</keyword>
<feature type="active site" evidence="9">
    <location>
        <position position="168"/>
    </location>
</feature>
<evidence type="ECO:0000259" key="10">
    <source>
        <dbReference type="PROSITE" id="PS51898"/>
    </source>
</evidence>
<keyword evidence="8 9" id="KW-0131">Cell cycle</keyword>
<evidence type="ECO:0000256" key="3">
    <source>
        <dbReference type="ARBA" id="ARBA00022618"/>
    </source>
</evidence>
<accession>A0A1Q5P9R9</accession>